<comment type="caution">
    <text evidence="4">The sequence shown here is derived from an EMBL/GenBank/DDBJ whole genome shotgun (WGS) entry which is preliminary data.</text>
</comment>
<feature type="domain" description="SLH" evidence="3">
    <location>
        <begin position="883"/>
        <end position="942"/>
    </location>
</feature>
<proteinExistence type="predicted"/>
<accession>A0ABU3HCE9</accession>
<dbReference type="InterPro" id="IPR008334">
    <property type="entry name" value="5'-Nucleotdase_C"/>
</dbReference>
<protein>
    <submittedName>
        <fullName evidence="4">2',3'-cyclic-nucleotide 2'-phosphodiesterase (5'-nucleotidase family)</fullName>
    </submittedName>
</protein>
<sequence length="1006" mass="106274">MNFSSQSKKSYSLLLTAALLLTALFPAVPFGGGQAYAASAAQADKPAAVPDAETVQLATYTDQDFKLRVLHTNDTHGHLEYVAKRISAIKSERTGNTILLDAGDVFSGTLYFTKFEGLADLEFMNYIGYDAMTFGNHEFDKGLPVLKTFMDGAAFPFVSANIDFTTKGSELAGLYHNETGLIGDSNTPAINGNIYPTVIKDVYGEKVGIIGLTTEETLGLSSPGDNITFENYKTSAEKAVAMLQAKGINKIIALSHLGYNIDQQLAVEVPAIDIIVGGHTHTKLNVPVEVPHGSTGDTTLIVQTGEYGQNLGELDVSFNTDGQLTSFSGRLLDVSKYAEDAEAKSMLAPYDAQLETIRQTVVGYTYTDLYTHRMIDGKMVRVARQEEIPLGNLIADSINSKSKELVSKLLSSSELSSINGFVSIQNGGGIRAPINQGDITLGEVLTTLPFNNSLVALKVTGREIISSLENGVSGLEADQGRFPQVSGMRYTFNSAKQPEIVDPATNEVKQEGKRIVSVEIKQPNGSYAPVDPGGYYILSTNSFMAGGGDFYRALAEAKADGRYYELYVPDYEVFDEYLGKIGQVNIGLEGRITDAKNAVDTPTGSGTITAPAPSAPPAQVTALTAEDLTQRLAALPPGSSELVIPVASSAGGAEVTLPGSALIQRAAAEPQLVLTFDTGGASYSLPLSVLDGTAITAQLGTGDFTVHVAIKPADDATAAGVSQAAAKQGSLKLAAPVIQFSVTAKAGSLSTPINSFGSKYVERTISADRWLDGKTATGVVYDPDTGALSFVPSVFAVNPDGTSKVTIKRNSNSYYTVVESSGTFGDITGHWAKSSIELLASKLIVNGNEDHAFSPSEPVTRAEFAALVVRALGLEPAGGTADFADVSPSKWYAGAIRTASAAGLVSGYTDGSFRPDSPISRQEISYILSMAARSAGIWLSDDREALARFQDQSAIAAWARRSAAELAGAGIIQGTPDGLFAPRQTATRAEAAVLLEKTLKALKFID</sequence>
<dbReference type="Gene3D" id="3.90.780.10">
    <property type="entry name" value="5'-Nucleotidase, C-terminal domain"/>
    <property type="match status" value="1"/>
</dbReference>
<dbReference type="SUPFAM" id="SSF56300">
    <property type="entry name" value="Metallo-dependent phosphatases"/>
    <property type="match status" value="1"/>
</dbReference>
<dbReference type="InterPro" id="IPR029052">
    <property type="entry name" value="Metallo-depent_PP-like"/>
</dbReference>
<dbReference type="PANTHER" id="PTHR11575:SF24">
    <property type="entry name" value="5'-NUCLEOTIDASE"/>
    <property type="match status" value="1"/>
</dbReference>
<name>A0ABU3HCE9_9BACL</name>
<dbReference type="SUPFAM" id="SSF55816">
    <property type="entry name" value="5'-nucleotidase (syn. UDP-sugar hydrolase), C-terminal domain"/>
    <property type="match status" value="1"/>
</dbReference>
<dbReference type="PRINTS" id="PR01607">
    <property type="entry name" value="APYRASEFAMLY"/>
</dbReference>
<dbReference type="InterPro" id="IPR006146">
    <property type="entry name" value="5'-Nucleotdase_CS"/>
</dbReference>
<dbReference type="PANTHER" id="PTHR11575">
    <property type="entry name" value="5'-NUCLEOTIDASE-RELATED"/>
    <property type="match status" value="1"/>
</dbReference>
<gene>
    <name evidence="4" type="ORF">J2Z22_003737</name>
</gene>
<dbReference type="Proteomes" id="UP001248709">
    <property type="component" value="Unassembled WGS sequence"/>
</dbReference>
<dbReference type="PROSITE" id="PS00785">
    <property type="entry name" value="5_NUCLEOTIDASE_1"/>
    <property type="match status" value="1"/>
</dbReference>
<dbReference type="InterPro" id="IPR036907">
    <property type="entry name" value="5'-Nucleotdase_C_sf"/>
</dbReference>
<dbReference type="Gene3D" id="3.60.21.10">
    <property type="match status" value="1"/>
</dbReference>
<keyword evidence="5" id="KW-1185">Reference proteome</keyword>
<keyword evidence="1 2" id="KW-0732">Signal</keyword>
<feature type="signal peptide" evidence="2">
    <location>
        <begin position="1"/>
        <end position="37"/>
    </location>
</feature>
<feature type="domain" description="SLH" evidence="3">
    <location>
        <begin position="946"/>
        <end position="1006"/>
    </location>
</feature>
<feature type="chain" id="PRO_5045135622" evidence="2">
    <location>
        <begin position="38"/>
        <end position="1006"/>
    </location>
</feature>
<dbReference type="PROSITE" id="PS51272">
    <property type="entry name" value="SLH"/>
    <property type="match status" value="3"/>
</dbReference>
<evidence type="ECO:0000313" key="4">
    <source>
        <dbReference type="EMBL" id="MDT3428146.1"/>
    </source>
</evidence>
<dbReference type="InterPro" id="IPR004843">
    <property type="entry name" value="Calcineurin-like_PHP"/>
</dbReference>
<dbReference type="EMBL" id="JAUSUY010000018">
    <property type="protein sequence ID" value="MDT3428146.1"/>
    <property type="molecule type" value="Genomic_DNA"/>
</dbReference>
<dbReference type="Pfam" id="PF00395">
    <property type="entry name" value="SLH"/>
    <property type="match status" value="3"/>
</dbReference>
<evidence type="ECO:0000256" key="1">
    <source>
        <dbReference type="ARBA" id="ARBA00022729"/>
    </source>
</evidence>
<dbReference type="InterPro" id="IPR006179">
    <property type="entry name" value="5_nucleotidase/apyrase"/>
</dbReference>
<reference evidence="4 5" key="1">
    <citation type="submission" date="2023-07" db="EMBL/GenBank/DDBJ databases">
        <title>Genomic Encyclopedia of Type Strains, Phase IV (KMG-IV): sequencing the most valuable type-strain genomes for metagenomic binning, comparative biology and taxonomic classification.</title>
        <authorList>
            <person name="Goeker M."/>
        </authorList>
    </citation>
    <scope>NUCLEOTIDE SEQUENCE [LARGE SCALE GENOMIC DNA]</scope>
    <source>
        <strain evidence="4 5">T98</strain>
    </source>
</reference>
<evidence type="ECO:0000313" key="5">
    <source>
        <dbReference type="Proteomes" id="UP001248709"/>
    </source>
</evidence>
<dbReference type="InterPro" id="IPR001119">
    <property type="entry name" value="SLH_dom"/>
</dbReference>
<evidence type="ECO:0000259" key="3">
    <source>
        <dbReference type="PROSITE" id="PS51272"/>
    </source>
</evidence>
<feature type="domain" description="SLH" evidence="3">
    <location>
        <begin position="819"/>
        <end position="882"/>
    </location>
</feature>
<dbReference type="Pfam" id="PF00149">
    <property type="entry name" value="Metallophos"/>
    <property type="match status" value="1"/>
</dbReference>
<dbReference type="Pfam" id="PF02872">
    <property type="entry name" value="5_nucleotid_C"/>
    <property type="match status" value="1"/>
</dbReference>
<organism evidence="4 5">
    <name type="scientific">Paenibacillus forsythiae</name>
    <dbReference type="NCBI Taxonomy" id="365616"/>
    <lineage>
        <taxon>Bacteria</taxon>
        <taxon>Bacillati</taxon>
        <taxon>Bacillota</taxon>
        <taxon>Bacilli</taxon>
        <taxon>Bacillales</taxon>
        <taxon>Paenibacillaceae</taxon>
        <taxon>Paenibacillus</taxon>
    </lineage>
</organism>
<dbReference type="RefSeq" id="WP_312001272.1">
    <property type="nucleotide sequence ID" value="NZ_JAUSUY010000018.1"/>
</dbReference>
<evidence type="ECO:0000256" key="2">
    <source>
        <dbReference type="SAM" id="SignalP"/>
    </source>
</evidence>